<keyword evidence="9" id="KW-0119">Carbohydrate metabolism</keyword>
<sequence>MKLLVTGGAGYIGSVVTSQLLDAGHDVTVLDDLSTGHREAVPEGADFIHARIHDSRPHLLGRGFEAVLHFAAKSLVSESVAAPQLYWENNVAGTFALVEAMRSASIPTVIFSSTAATYGEPADSPITEQTPTNPVNAYGASKLAVDHMLGSYCRAHGLAATSLRYFNVGGARGRFGELHSPETHLIPNLLSVAAGRSDACRIFGTDYATTDGTALRDYLHVTDLGRAHLLALEASTAGVHRIINLGTGEGYTVRQVLDACRTVTGHAIPADEEPRRPGDPTSLVASNVLAREVLGWAPELALEQTVADAWDFMQRVDAAR</sequence>
<dbReference type="RefSeq" id="WP_101590085.1">
    <property type="nucleotide sequence ID" value="NZ_FXZM01000019.1"/>
</dbReference>
<evidence type="ECO:0000256" key="7">
    <source>
        <dbReference type="ARBA" id="ARBA00023027"/>
    </source>
</evidence>
<keyword evidence="14" id="KW-1185">Reference proteome</keyword>
<organism evidence="13 14">
    <name type="scientific">Brevibacterium jeotgali</name>
    <dbReference type="NCBI Taxonomy" id="1262550"/>
    <lineage>
        <taxon>Bacteria</taxon>
        <taxon>Bacillati</taxon>
        <taxon>Actinomycetota</taxon>
        <taxon>Actinomycetes</taxon>
        <taxon>Micrococcales</taxon>
        <taxon>Brevibacteriaceae</taxon>
        <taxon>Brevibacterium</taxon>
    </lineage>
</organism>
<dbReference type="SUPFAM" id="SSF51735">
    <property type="entry name" value="NAD(P)-binding Rossmann-fold domains"/>
    <property type="match status" value="1"/>
</dbReference>
<evidence type="ECO:0000256" key="8">
    <source>
        <dbReference type="ARBA" id="ARBA00023235"/>
    </source>
</evidence>
<comment type="catalytic activity">
    <reaction evidence="1">
        <text>UDP-alpha-D-glucose = UDP-alpha-D-galactose</text>
        <dbReference type="Rhea" id="RHEA:22168"/>
        <dbReference type="ChEBI" id="CHEBI:58885"/>
        <dbReference type="ChEBI" id="CHEBI:66914"/>
        <dbReference type="EC" id="5.1.3.2"/>
    </reaction>
</comment>
<dbReference type="Proteomes" id="UP000234462">
    <property type="component" value="Unassembled WGS sequence"/>
</dbReference>
<comment type="cofactor">
    <cofactor evidence="2">
        <name>NAD(+)</name>
        <dbReference type="ChEBI" id="CHEBI:57540"/>
    </cofactor>
</comment>
<dbReference type="PANTHER" id="PTHR43725">
    <property type="entry name" value="UDP-GLUCOSE 4-EPIMERASE"/>
    <property type="match status" value="1"/>
</dbReference>
<dbReference type="Gene3D" id="3.40.50.720">
    <property type="entry name" value="NAD(P)-binding Rossmann-like Domain"/>
    <property type="match status" value="1"/>
</dbReference>
<comment type="similarity">
    <text evidence="4">Belongs to the NAD(P)-dependent epimerase/dehydratase family.</text>
</comment>
<dbReference type="InterPro" id="IPR036291">
    <property type="entry name" value="NAD(P)-bd_dom_sf"/>
</dbReference>
<dbReference type="InterPro" id="IPR001509">
    <property type="entry name" value="Epimerase_deHydtase"/>
</dbReference>
<evidence type="ECO:0000256" key="1">
    <source>
        <dbReference type="ARBA" id="ARBA00000083"/>
    </source>
</evidence>
<dbReference type="EC" id="5.1.3.2" evidence="5"/>
<dbReference type="OrthoDB" id="9801785at2"/>
<comment type="pathway">
    <text evidence="3">Carbohydrate metabolism; galactose metabolism.</text>
</comment>
<dbReference type="CDD" id="cd05247">
    <property type="entry name" value="UDP_G4E_1_SDR_e"/>
    <property type="match status" value="1"/>
</dbReference>
<evidence type="ECO:0000256" key="2">
    <source>
        <dbReference type="ARBA" id="ARBA00001911"/>
    </source>
</evidence>
<keyword evidence="8 13" id="KW-0413">Isomerase</keyword>
<dbReference type="GO" id="GO:0003978">
    <property type="term" value="F:UDP-glucose 4-epimerase activity"/>
    <property type="evidence" value="ECO:0007669"/>
    <property type="project" value="UniProtKB-EC"/>
</dbReference>
<dbReference type="InterPro" id="IPR005886">
    <property type="entry name" value="UDP_G4E"/>
</dbReference>
<evidence type="ECO:0000256" key="11">
    <source>
        <dbReference type="ARBA" id="ARBA00033067"/>
    </source>
</evidence>
<proteinExistence type="inferred from homology"/>
<dbReference type="UniPathway" id="UPA00214"/>
<dbReference type="PROSITE" id="PS00061">
    <property type="entry name" value="ADH_SHORT"/>
    <property type="match status" value="1"/>
</dbReference>
<reference evidence="14" key="1">
    <citation type="submission" date="2017-03" db="EMBL/GenBank/DDBJ databases">
        <authorList>
            <person name="Monnet C."/>
        </authorList>
    </citation>
    <scope>NUCLEOTIDE SEQUENCE [LARGE SCALE GENOMIC DNA]</scope>
    <source>
        <strain evidence="14">SJ5-8</strain>
    </source>
</reference>
<dbReference type="NCBIfam" id="TIGR01179">
    <property type="entry name" value="galE"/>
    <property type="match status" value="1"/>
</dbReference>
<dbReference type="Gene3D" id="3.90.25.10">
    <property type="entry name" value="UDP-galactose 4-epimerase, domain 1"/>
    <property type="match status" value="1"/>
</dbReference>
<dbReference type="GO" id="GO:0033499">
    <property type="term" value="P:galactose catabolic process via UDP-galactose, Leloir pathway"/>
    <property type="evidence" value="ECO:0007669"/>
    <property type="project" value="TreeGrafter"/>
</dbReference>
<evidence type="ECO:0000256" key="5">
    <source>
        <dbReference type="ARBA" id="ARBA00013189"/>
    </source>
</evidence>
<evidence type="ECO:0000256" key="3">
    <source>
        <dbReference type="ARBA" id="ARBA00004947"/>
    </source>
</evidence>
<evidence type="ECO:0000256" key="4">
    <source>
        <dbReference type="ARBA" id="ARBA00007637"/>
    </source>
</evidence>
<dbReference type="Pfam" id="PF01370">
    <property type="entry name" value="Epimerase"/>
    <property type="match status" value="1"/>
</dbReference>
<feature type="domain" description="NAD-dependent epimerase/dehydratase" evidence="12">
    <location>
        <begin position="4"/>
        <end position="246"/>
    </location>
</feature>
<protein>
    <recommendedName>
        <fullName evidence="6">UDP-glucose 4-epimerase</fullName>
        <ecNumber evidence="5">5.1.3.2</ecNumber>
    </recommendedName>
    <alternativeName>
        <fullName evidence="11">Galactowaldenase</fullName>
    </alternativeName>
    <alternativeName>
        <fullName evidence="10">UDP-galactose 4-epimerase</fullName>
    </alternativeName>
</protein>
<dbReference type="EMBL" id="FXZM01000019">
    <property type="protein sequence ID" value="SMY13182.1"/>
    <property type="molecule type" value="Genomic_DNA"/>
</dbReference>
<evidence type="ECO:0000259" key="12">
    <source>
        <dbReference type="Pfam" id="PF01370"/>
    </source>
</evidence>
<dbReference type="InterPro" id="IPR020904">
    <property type="entry name" value="Sc_DH/Rdtase_CS"/>
</dbReference>
<accession>A0A2H1L8H9</accession>
<dbReference type="AlphaFoldDB" id="A0A2H1L8H9"/>
<evidence type="ECO:0000256" key="10">
    <source>
        <dbReference type="ARBA" id="ARBA00031367"/>
    </source>
</evidence>
<evidence type="ECO:0000313" key="14">
    <source>
        <dbReference type="Proteomes" id="UP000234462"/>
    </source>
</evidence>
<evidence type="ECO:0000256" key="9">
    <source>
        <dbReference type="ARBA" id="ARBA00023277"/>
    </source>
</evidence>
<evidence type="ECO:0000313" key="13">
    <source>
        <dbReference type="EMBL" id="SMY13182.1"/>
    </source>
</evidence>
<gene>
    <name evidence="13" type="ORF">BJEO58_02792</name>
</gene>
<evidence type="ECO:0000256" key="6">
    <source>
        <dbReference type="ARBA" id="ARBA00018569"/>
    </source>
</evidence>
<keyword evidence="7" id="KW-0520">NAD</keyword>
<name>A0A2H1L8H9_9MICO</name>
<dbReference type="PANTHER" id="PTHR43725:SF53">
    <property type="entry name" value="UDP-ARABINOSE 4-EPIMERASE 1"/>
    <property type="match status" value="1"/>
</dbReference>